<dbReference type="EMBL" id="CP147846">
    <property type="protein sequence ID" value="WXG68147.1"/>
    <property type="molecule type" value="Genomic_DNA"/>
</dbReference>
<evidence type="ECO:0000256" key="2">
    <source>
        <dbReference type="ARBA" id="ARBA00022603"/>
    </source>
</evidence>
<keyword evidence="8" id="KW-1185">Reference proteome</keyword>
<keyword evidence="3" id="KW-0808">Transferase</keyword>
<dbReference type="PANTHER" id="PTHR18895:SF74">
    <property type="entry name" value="MTRF1L RELEASE FACTOR GLUTAMINE METHYLTRANSFERASE"/>
    <property type="match status" value="1"/>
</dbReference>
<dbReference type="InterPro" id="IPR029063">
    <property type="entry name" value="SAM-dependent_MTases_sf"/>
</dbReference>
<dbReference type="PANTHER" id="PTHR18895">
    <property type="entry name" value="HEMK METHYLTRANSFERASE"/>
    <property type="match status" value="1"/>
</dbReference>
<dbReference type="InterPro" id="IPR004556">
    <property type="entry name" value="HemK-like"/>
</dbReference>
<dbReference type="NCBIfam" id="TIGR00536">
    <property type="entry name" value="hemK_fam"/>
    <property type="match status" value="1"/>
</dbReference>
<accession>A0ABZ2PG92</accession>
<dbReference type="EC" id="2.1.1.297" evidence="1"/>
<protein>
    <recommendedName>
        <fullName evidence="1">peptide chain release factor N(5)-glutamine methyltransferase</fullName>
        <ecNumber evidence="1">2.1.1.297</ecNumber>
    </recommendedName>
</protein>
<dbReference type="InterPro" id="IPR050320">
    <property type="entry name" value="N5-glutamine_MTase"/>
</dbReference>
<dbReference type="InterPro" id="IPR007848">
    <property type="entry name" value="Small_mtfrase_dom"/>
</dbReference>
<dbReference type="SUPFAM" id="SSF53335">
    <property type="entry name" value="S-adenosyl-L-methionine-dependent methyltransferases"/>
    <property type="match status" value="1"/>
</dbReference>
<dbReference type="Pfam" id="PF05175">
    <property type="entry name" value="MTS"/>
    <property type="match status" value="1"/>
</dbReference>
<reference evidence="7 8" key="1">
    <citation type="submission" date="2024-03" db="EMBL/GenBank/DDBJ databases">
        <title>Natural products discovery in diverse microorganisms through a two-stage MS feature dereplication strategy.</title>
        <authorList>
            <person name="Zhang R."/>
        </authorList>
    </citation>
    <scope>NUCLEOTIDE SEQUENCE [LARGE SCALE GENOMIC DNA]</scope>
    <source>
        <strain evidence="7 8">18930</strain>
    </source>
</reference>
<evidence type="ECO:0000313" key="8">
    <source>
        <dbReference type="Proteomes" id="UP001432000"/>
    </source>
</evidence>
<evidence type="ECO:0000313" key="7">
    <source>
        <dbReference type="EMBL" id="WXG68147.1"/>
    </source>
</evidence>
<comment type="catalytic activity">
    <reaction evidence="5">
        <text>L-glutaminyl-[peptide chain release factor] + S-adenosyl-L-methionine = N(5)-methyl-L-glutaminyl-[peptide chain release factor] + S-adenosyl-L-homocysteine + H(+)</text>
        <dbReference type="Rhea" id="RHEA:42896"/>
        <dbReference type="Rhea" id="RHEA-COMP:10271"/>
        <dbReference type="Rhea" id="RHEA-COMP:10272"/>
        <dbReference type="ChEBI" id="CHEBI:15378"/>
        <dbReference type="ChEBI" id="CHEBI:30011"/>
        <dbReference type="ChEBI" id="CHEBI:57856"/>
        <dbReference type="ChEBI" id="CHEBI:59789"/>
        <dbReference type="ChEBI" id="CHEBI:61891"/>
        <dbReference type="EC" id="2.1.1.297"/>
    </reaction>
</comment>
<dbReference type="RefSeq" id="WP_338888159.1">
    <property type="nucleotide sequence ID" value="NZ_CP147846.1"/>
</dbReference>
<evidence type="ECO:0000256" key="1">
    <source>
        <dbReference type="ARBA" id="ARBA00012771"/>
    </source>
</evidence>
<dbReference type="Gene3D" id="3.40.50.150">
    <property type="entry name" value="Vaccinia Virus protein VP39"/>
    <property type="match status" value="1"/>
</dbReference>
<dbReference type="NCBIfam" id="TIGR03704">
    <property type="entry name" value="PrmC_rel_meth"/>
    <property type="match status" value="1"/>
</dbReference>
<evidence type="ECO:0000259" key="6">
    <source>
        <dbReference type="Pfam" id="PF05175"/>
    </source>
</evidence>
<dbReference type="InterPro" id="IPR022446">
    <property type="entry name" value="MeTrfrase_put"/>
</dbReference>
<dbReference type="CDD" id="cd02440">
    <property type="entry name" value="AdoMet_MTases"/>
    <property type="match status" value="1"/>
</dbReference>
<dbReference type="Proteomes" id="UP001432000">
    <property type="component" value="Chromosome"/>
</dbReference>
<feature type="domain" description="Methyltransferase small" evidence="6">
    <location>
        <begin position="64"/>
        <end position="167"/>
    </location>
</feature>
<evidence type="ECO:0000256" key="4">
    <source>
        <dbReference type="ARBA" id="ARBA00022691"/>
    </source>
</evidence>
<keyword evidence="2" id="KW-0489">Methyltransferase</keyword>
<gene>
    <name evidence="7" type="ORF">WDS16_23545</name>
</gene>
<keyword evidence="4" id="KW-0949">S-adenosyl-L-methionine</keyword>
<organism evidence="7 8">
    <name type="scientific">Rhodococcus sovatensis</name>
    <dbReference type="NCBI Taxonomy" id="1805840"/>
    <lineage>
        <taxon>Bacteria</taxon>
        <taxon>Bacillati</taxon>
        <taxon>Actinomycetota</taxon>
        <taxon>Actinomycetes</taxon>
        <taxon>Mycobacteriales</taxon>
        <taxon>Nocardiaceae</taxon>
        <taxon>Rhodococcus</taxon>
    </lineage>
</organism>
<evidence type="ECO:0000256" key="3">
    <source>
        <dbReference type="ARBA" id="ARBA00022679"/>
    </source>
</evidence>
<sequence length="257" mass="27300">MPHPRSLPAVTRTLRSAGCVFAESEAELLVDTFVGDDLEHAVAQRILGTPLEQILGWAEFCGLRIVVEPGVFVPRRRTELLVRLAAASTPHTVVDICCGSGAVGAALAHVLDGLELHASDIDPAAVRCARRNVEPVGGHVYAGDLYAPLPEELRGRVDVVAANAPYVPTDAIGSMPPEARDHEPRVALDGGVDGLDVQRRVASDAARWLAPNGRLLIETSVRQSERTAQIVVAAGFDVDIVHADELDGTVVIGRRSA</sequence>
<name>A0ABZ2PG92_9NOCA</name>
<proteinExistence type="predicted"/>
<evidence type="ECO:0000256" key="5">
    <source>
        <dbReference type="ARBA" id="ARBA00048391"/>
    </source>
</evidence>